<organism evidence="9 10">
    <name type="scientific">Botrimarina mediterranea</name>
    <dbReference type="NCBI Taxonomy" id="2528022"/>
    <lineage>
        <taxon>Bacteria</taxon>
        <taxon>Pseudomonadati</taxon>
        <taxon>Planctomycetota</taxon>
        <taxon>Planctomycetia</taxon>
        <taxon>Pirellulales</taxon>
        <taxon>Lacipirellulaceae</taxon>
        <taxon>Botrimarina</taxon>
    </lineage>
</organism>
<dbReference type="Proteomes" id="UP000316426">
    <property type="component" value="Chromosome"/>
</dbReference>
<evidence type="ECO:0000256" key="7">
    <source>
        <dbReference type="SAM" id="Phobius"/>
    </source>
</evidence>
<keyword evidence="10" id="KW-1185">Reference proteome</keyword>
<dbReference type="Pfam" id="PF02687">
    <property type="entry name" value="FtsX"/>
    <property type="match status" value="2"/>
</dbReference>
<keyword evidence="4 7" id="KW-0812">Transmembrane</keyword>
<reference evidence="9 10" key="1">
    <citation type="submission" date="2019-02" db="EMBL/GenBank/DDBJ databases">
        <title>Deep-cultivation of Planctomycetes and their phenomic and genomic characterization uncovers novel biology.</title>
        <authorList>
            <person name="Wiegand S."/>
            <person name="Jogler M."/>
            <person name="Boedeker C."/>
            <person name="Pinto D."/>
            <person name="Vollmers J."/>
            <person name="Rivas-Marin E."/>
            <person name="Kohn T."/>
            <person name="Peeters S.H."/>
            <person name="Heuer A."/>
            <person name="Rast P."/>
            <person name="Oberbeckmann S."/>
            <person name="Bunk B."/>
            <person name="Jeske O."/>
            <person name="Meyerdierks A."/>
            <person name="Storesund J.E."/>
            <person name="Kallscheuer N."/>
            <person name="Luecker S."/>
            <person name="Lage O.M."/>
            <person name="Pohl T."/>
            <person name="Merkel B.J."/>
            <person name="Hornburger P."/>
            <person name="Mueller R.-W."/>
            <person name="Bruemmer F."/>
            <person name="Labrenz M."/>
            <person name="Spormann A.M."/>
            <person name="Op den Camp H."/>
            <person name="Overmann J."/>
            <person name="Amann R."/>
            <person name="Jetten M.S.M."/>
            <person name="Mascher T."/>
            <person name="Medema M.H."/>
            <person name="Devos D.P."/>
            <person name="Kaster A.-K."/>
            <person name="Ovreas L."/>
            <person name="Rohde M."/>
            <person name="Galperin M.Y."/>
            <person name="Jogler C."/>
        </authorList>
    </citation>
    <scope>NUCLEOTIDE SEQUENCE [LARGE SCALE GENOMIC DNA]</scope>
    <source>
        <strain evidence="9 10">Spa11</strain>
    </source>
</reference>
<evidence type="ECO:0000256" key="5">
    <source>
        <dbReference type="ARBA" id="ARBA00022989"/>
    </source>
</evidence>
<dbReference type="AlphaFoldDB" id="A0A518KDJ3"/>
<dbReference type="PANTHER" id="PTHR30489:SF0">
    <property type="entry name" value="LIPOPROTEIN-RELEASING SYSTEM TRANSMEMBRANE PROTEIN LOLE"/>
    <property type="match status" value="1"/>
</dbReference>
<keyword evidence="5 7" id="KW-1133">Transmembrane helix</keyword>
<keyword evidence="9" id="KW-0449">Lipoprotein</keyword>
<dbReference type="PANTHER" id="PTHR30489">
    <property type="entry name" value="LIPOPROTEIN-RELEASING SYSTEM TRANSMEMBRANE PROTEIN LOLE"/>
    <property type="match status" value="1"/>
</dbReference>
<dbReference type="RefSeq" id="WP_145115955.1">
    <property type="nucleotide sequence ID" value="NZ_CP036349.1"/>
</dbReference>
<evidence type="ECO:0000313" key="10">
    <source>
        <dbReference type="Proteomes" id="UP000316426"/>
    </source>
</evidence>
<sequence>MISALDRKLLRDLRGMLGQAIMIALVVSAGIATWIESRTLLASLETTRDRFYERHNFADVFGKAKRAPNSLRTRLADLPGVTRVETRLVEGVNLDVPGLDEPAVGTLISLPEGREPSLNRIYLRRGRLLAPGRDDEVLASEKFVDANNLRVGDSVTAILNGRKKTLRIVGVVLSPEYVFMVKPGDLVPDAKRFGVFWMQEEALEMAFNMEGAFNDLSIGLARDANLEQVIFQVDNLLAPYGGVGAYGRKDQLSHLLLTSDIDGLKVHGTVAPTIFLSVAAFLLNVVLSRVLALQREQIAALKAFGYSNVQIGWHFLKLVLMIILLGAAIGIPGGAYLARVFTQMIAQVYQYPELIIVIKPSVIATAITAAGGAATLGAIGSIWRAVRVAPAEAMRPEPPASFKPTFFERIGFGRYVPNVARMIIRQLERRPMRSVISIFAIALSVAIIVVGQFVQDAIDFTMEQQFFRVQAFDMMAATIEPDSPDILHEFRNVPGVLRAEPLRTVPSRLHNGQRQRRVALSGLSEEGQLMRLVDSSGAVYAPPRGGLMLSRKLAALLDVEPGDSVRVETLEGKRPDADLPVVSLIDDLQGLNAYTTLDNLNRFMGEGPRVNAAYLQTDSLYESQTFRELKEIPKVASVTVKRNALESFQDTMAKNLGTMKKINLFFACVIAVGVVYNSARIALSERSRELATLRVVGFTRGEISTILLGELGLLTLVALPFGWLMGYGFAWGLTSMVDQEVFRFPLVVERSTYGVATSVVLAASTVSGLLVRRSLDHLDLIAVLKSRD</sequence>
<proteinExistence type="inferred from homology"/>
<evidence type="ECO:0000256" key="2">
    <source>
        <dbReference type="ARBA" id="ARBA00005236"/>
    </source>
</evidence>
<keyword evidence="6 7" id="KW-0472">Membrane</keyword>
<dbReference type="GO" id="GO:0098797">
    <property type="term" value="C:plasma membrane protein complex"/>
    <property type="evidence" value="ECO:0007669"/>
    <property type="project" value="TreeGrafter"/>
</dbReference>
<feature type="transmembrane region" description="Helical" evidence="7">
    <location>
        <begin position="16"/>
        <end position="35"/>
    </location>
</feature>
<comment type="similarity">
    <text evidence="2">Belongs to the ABC-4 integral membrane protein family. LolC/E subfamily.</text>
</comment>
<evidence type="ECO:0000259" key="8">
    <source>
        <dbReference type="Pfam" id="PF02687"/>
    </source>
</evidence>
<dbReference type="EMBL" id="CP036349">
    <property type="protein sequence ID" value="QDV75858.1"/>
    <property type="molecule type" value="Genomic_DNA"/>
</dbReference>
<keyword evidence="3" id="KW-1003">Cell membrane</keyword>
<gene>
    <name evidence="9" type="ORF">Spa11_40810</name>
</gene>
<feature type="domain" description="ABC3 transporter permease C-terminal" evidence="8">
    <location>
        <begin position="270"/>
        <end position="388"/>
    </location>
</feature>
<feature type="transmembrane region" description="Helical" evidence="7">
    <location>
        <begin position="664"/>
        <end position="683"/>
    </location>
</feature>
<evidence type="ECO:0000313" key="9">
    <source>
        <dbReference type="EMBL" id="QDV75858.1"/>
    </source>
</evidence>
<name>A0A518KDJ3_9BACT</name>
<feature type="transmembrane region" description="Helical" evidence="7">
    <location>
        <begin position="315"/>
        <end position="341"/>
    </location>
</feature>
<feature type="transmembrane region" description="Helical" evidence="7">
    <location>
        <begin position="751"/>
        <end position="771"/>
    </location>
</feature>
<evidence type="ECO:0000256" key="3">
    <source>
        <dbReference type="ARBA" id="ARBA00022475"/>
    </source>
</evidence>
<evidence type="ECO:0000256" key="6">
    <source>
        <dbReference type="ARBA" id="ARBA00023136"/>
    </source>
</evidence>
<dbReference type="InterPro" id="IPR051447">
    <property type="entry name" value="Lipoprotein-release_system"/>
</dbReference>
<comment type="subcellular location">
    <subcellularLocation>
        <location evidence="1">Cell membrane</location>
        <topology evidence="1">Multi-pass membrane protein</topology>
    </subcellularLocation>
</comment>
<evidence type="ECO:0000256" key="1">
    <source>
        <dbReference type="ARBA" id="ARBA00004651"/>
    </source>
</evidence>
<dbReference type="GO" id="GO:0044874">
    <property type="term" value="P:lipoprotein localization to outer membrane"/>
    <property type="evidence" value="ECO:0007669"/>
    <property type="project" value="TreeGrafter"/>
</dbReference>
<protein>
    <submittedName>
        <fullName evidence="9">Outer membrane-specific lipoprotein transporter subunit LolE</fullName>
    </submittedName>
</protein>
<dbReference type="InterPro" id="IPR003838">
    <property type="entry name" value="ABC3_permease_C"/>
</dbReference>
<accession>A0A518KDJ3</accession>
<evidence type="ECO:0000256" key="4">
    <source>
        <dbReference type="ARBA" id="ARBA00022692"/>
    </source>
</evidence>
<feature type="transmembrane region" description="Helical" evidence="7">
    <location>
        <begin position="361"/>
        <end position="386"/>
    </location>
</feature>
<feature type="transmembrane region" description="Helical" evidence="7">
    <location>
        <begin position="704"/>
        <end position="731"/>
    </location>
</feature>
<feature type="transmembrane region" description="Helical" evidence="7">
    <location>
        <begin position="435"/>
        <end position="454"/>
    </location>
</feature>
<dbReference type="KEGG" id="bmei:Spa11_40810"/>
<feature type="domain" description="ABC3 transporter permease C-terminal" evidence="8">
    <location>
        <begin position="664"/>
        <end position="770"/>
    </location>
</feature>
<feature type="transmembrane region" description="Helical" evidence="7">
    <location>
        <begin position="274"/>
        <end position="294"/>
    </location>
</feature>